<dbReference type="Proteomes" id="UP001204142">
    <property type="component" value="Unassembled WGS sequence"/>
</dbReference>
<gene>
    <name evidence="1" type="ORF">NQT62_10520</name>
</gene>
<organism evidence="1 2">
    <name type="scientific">Limnobacter humi</name>
    <dbReference type="NCBI Taxonomy" id="1778671"/>
    <lineage>
        <taxon>Bacteria</taxon>
        <taxon>Pseudomonadati</taxon>
        <taxon>Pseudomonadota</taxon>
        <taxon>Betaproteobacteria</taxon>
        <taxon>Burkholderiales</taxon>
        <taxon>Burkholderiaceae</taxon>
        <taxon>Limnobacter</taxon>
    </lineage>
</organism>
<name>A0ABT1WH75_9BURK</name>
<dbReference type="InterPro" id="IPR029044">
    <property type="entry name" value="Nucleotide-diphossugar_trans"/>
</dbReference>
<reference evidence="1 2" key="1">
    <citation type="submission" date="2022-07" db="EMBL/GenBank/DDBJ databases">
        <authorList>
            <person name="Xamxidin M."/>
            <person name="Wu M."/>
        </authorList>
    </citation>
    <scope>NUCLEOTIDE SEQUENCE [LARGE SCALE GENOMIC DNA]</scope>
    <source>
        <strain evidence="1 2">NBRC 111650</strain>
    </source>
</reference>
<accession>A0ABT1WH75</accession>
<dbReference type="PANTHER" id="PTHR36529:SF1">
    <property type="entry name" value="GLYCOSYLTRANSFERASE"/>
    <property type="match status" value="1"/>
</dbReference>
<comment type="caution">
    <text evidence="1">The sequence shown here is derived from an EMBL/GenBank/DDBJ whole genome shotgun (WGS) entry which is preliminary data.</text>
</comment>
<dbReference type="NCBIfam" id="TIGR04282">
    <property type="entry name" value="glyco_like_cofC"/>
    <property type="match status" value="1"/>
</dbReference>
<evidence type="ECO:0000313" key="1">
    <source>
        <dbReference type="EMBL" id="MCQ8896863.1"/>
    </source>
</evidence>
<dbReference type="Gene3D" id="3.90.550.10">
    <property type="entry name" value="Spore Coat Polysaccharide Biosynthesis Protein SpsA, Chain A"/>
    <property type="match status" value="1"/>
</dbReference>
<dbReference type="Pfam" id="PF09837">
    <property type="entry name" value="DUF2064"/>
    <property type="match status" value="1"/>
</dbReference>
<sequence>MPNVIAMLDEVSVMKAMLALFAKYPEPGRVKTRLQPMLGERGASDFARYLLLSSVVKAVDWCLHLTHLNGEPLQLDVAVWTDGGNRDLWQPYTHGGEVPLFQQPQGHLGARMLHAVETHLHTHDAVVLLGPDAVGFQGQHLLALLHHLNQGQPMAFAPAMDGGYVAVACSTVIPVAFDVTIEWGTANVMEQTLRHLAQQGIEPPCLPRQLDIDEPDDLRHAMSLGLVPTQWHELL</sequence>
<dbReference type="SUPFAM" id="SSF53448">
    <property type="entry name" value="Nucleotide-diphospho-sugar transferases"/>
    <property type="match status" value="1"/>
</dbReference>
<dbReference type="InterPro" id="IPR018641">
    <property type="entry name" value="Trfase_1_rSAM/seldom-assoc"/>
</dbReference>
<protein>
    <submittedName>
        <fullName evidence="1">TIGR04282 family arsenosugar biosynthesis glycosyltransferase</fullName>
    </submittedName>
</protein>
<dbReference type="EMBL" id="JANIGO010000003">
    <property type="protein sequence ID" value="MCQ8896863.1"/>
    <property type="molecule type" value="Genomic_DNA"/>
</dbReference>
<proteinExistence type="predicted"/>
<evidence type="ECO:0000313" key="2">
    <source>
        <dbReference type="Proteomes" id="UP001204142"/>
    </source>
</evidence>
<dbReference type="RefSeq" id="WP_256764655.1">
    <property type="nucleotide sequence ID" value="NZ_JANIGO010000003.1"/>
</dbReference>
<keyword evidence="2" id="KW-1185">Reference proteome</keyword>
<dbReference type="PANTHER" id="PTHR36529">
    <property type="entry name" value="SLL1095 PROTEIN"/>
    <property type="match status" value="1"/>
</dbReference>